<evidence type="ECO:0000256" key="1">
    <source>
        <dbReference type="ARBA" id="ARBA00007689"/>
    </source>
</evidence>
<comment type="caution">
    <text evidence="4">The sequence shown here is derived from an EMBL/GenBank/DDBJ whole genome shotgun (WGS) entry which is preliminary data.</text>
</comment>
<name>A0ABT2ATR8_9BURK</name>
<keyword evidence="2" id="KW-0732">Signal</keyword>
<dbReference type="InterPro" id="IPR005545">
    <property type="entry name" value="YCII"/>
</dbReference>
<feature type="domain" description="YCII-related" evidence="3">
    <location>
        <begin position="54"/>
        <end position="129"/>
    </location>
</feature>
<organism evidence="4 5">
    <name type="scientific">Massilia agri</name>
    <dbReference type="NCBI Taxonomy" id="1886785"/>
    <lineage>
        <taxon>Bacteria</taxon>
        <taxon>Pseudomonadati</taxon>
        <taxon>Pseudomonadota</taxon>
        <taxon>Betaproteobacteria</taxon>
        <taxon>Burkholderiales</taxon>
        <taxon>Oxalobacteraceae</taxon>
        <taxon>Telluria group</taxon>
        <taxon>Massilia</taxon>
    </lineage>
</organism>
<dbReference type="InterPro" id="IPR011008">
    <property type="entry name" value="Dimeric_a/b-barrel"/>
</dbReference>
<gene>
    <name evidence="4" type="ORF">NX780_24815</name>
</gene>
<evidence type="ECO:0000259" key="3">
    <source>
        <dbReference type="Pfam" id="PF03795"/>
    </source>
</evidence>
<evidence type="ECO:0000256" key="2">
    <source>
        <dbReference type="SAM" id="SignalP"/>
    </source>
</evidence>
<evidence type="ECO:0000313" key="4">
    <source>
        <dbReference type="EMBL" id="MCS0599570.1"/>
    </source>
</evidence>
<dbReference type="SUPFAM" id="SSF54909">
    <property type="entry name" value="Dimeric alpha+beta barrel"/>
    <property type="match status" value="1"/>
</dbReference>
<dbReference type="Proteomes" id="UP001206572">
    <property type="component" value="Unassembled WGS sequence"/>
</dbReference>
<feature type="chain" id="PRO_5046546632" evidence="2">
    <location>
        <begin position="23"/>
        <end position="163"/>
    </location>
</feature>
<feature type="signal peptide" evidence="2">
    <location>
        <begin position="1"/>
        <end position="22"/>
    </location>
</feature>
<proteinExistence type="inferred from homology"/>
<protein>
    <submittedName>
        <fullName evidence="4">YciI family protein</fullName>
    </submittedName>
</protein>
<dbReference type="Gene3D" id="3.30.70.1060">
    <property type="entry name" value="Dimeric alpha+beta barrel"/>
    <property type="match status" value="1"/>
</dbReference>
<dbReference type="EMBL" id="JANUHA010000034">
    <property type="protein sequence ID" value="MCS0599570.1"/>
    <property type="molecule type" value="Genomic_DNA"/>
</dbReference>
<comment type="similarity">
    <text evidence="1">Belongs to the YciI family.</text>
</comment>
<sequence length="163" mass="17391">MSKTILSMLCAGLVLAGGAAHAETRVAKPAPVYDPALAKSLGADEHGMRSYVLVILKTGPKKATDKAERARIFEGHFANMGRLAFEGKLAVAGPLDGKEDRRGIFILATADIDEARTWVATDPVIQSGEMVAEYHKFFSSAALMMVNEVHGKIEKPKSAAPAK</sequence>
<accession>A0ABT2ATR8</accession>
<reference evidence="4 5" key="1">
    <citation type="submission" date="2022-08" db="EMBL/GenBank/DDBJ databases">
        <title>Reclassification of Massilia species as members of the genera Telluria, Duganella, Pseudoduganella, Mokoshia gen. nov. and Zemynaea gen. nov. using orthogonal and non-orthogonal genome-based approaches.</title>
        <authorList>
            <person name="Bowman J.P."/>
        </authorList>
    </citation>
    <scope>NUCLEOTIDE SEQUENCE [LARGE SCALE GENOMIC DNA]</scope>
    <source>
        <strain evidence="4 5">JCM 31661</strain>
    </source>
</reference>
<keyword evidence="5" id="KW-1185">Reference proteome</keyword>
<dbReference type="Pfam" id="PF03795">
    <property type="entry name" value="YCII"/>
    <property type="match status" value="1"/>
</dbReference>
<evidence type="ECO:0000313" key="5">
    <source>
        <dbReference type="Proteomes" id="UP001206572"/>
    </source>
</evidence>
<dbReference type="RefSeq" id="WP_258830564.1">
    <property type="nucleotide sequence ID" value="NZ_JANUHA010000034.1"/>
</dbReference>